<reference evidence="8" key="1">
    <citation type="submission" date="2018-05" db="EMBL/GenBank/DDBJ databases">
        <title>Draft genome of Mucuna pruriens seed.</title>
        <authorList>
            <person name="Nnadi N.E."/>
            <person name="Vos R."/>
            <person name="Hasami M.H."/>
            <person name="Devisetty U.K."/>
            <person name="Aguiy J.C."/>
        </authorList>
    </citation>
    <scope>NUCLEOTIDE SEQUENCE [LARGE SCALE GENOMIC DNA]</scope>
    <source>
        <strain evidence="8">JCA_2017</strain>
    </source>
</reference>
<gene>
    <name evidence="8" type="ORF">CR513_13438</name>
</gene>
<dbReference type="GO" id="GO:0016787">
    <property type="term" value="F:hydrolase activity"/>
    <property type="evidence" value="ECO:0007669"/>
    <property type="project" value="UniProtKB-KW"/>
</dbReference>
<dbReference type="InterPro" id="IPR043502">
    <property type="entry name" value="DNA/RNA_pol_sf"/>
</dbReference>
<dbReference type="Pfam" id="PF17917">
    <property type="entry name" value="RT_RNaseH"/>
    <property type="match status" value="1"/>
</dbReference>
<dbReference type="GO" id="GO:0004519">
    <property type="term" value="F:endonuclease activity"/>
    <property type="evidence" value="ECO:0007669"/>
    <property type="project" value="UniProtKB-KW"/>
</dbReference>
<evidence type="ECO:0000256" key="2">
    <source>
        <dbReference type="ARBA" id="ARBA00022695"/>
    </source>
</evidence>
<evidence type="ECO:0000256" key="6">
    <source>
        <dbReference type="ARBA" id="ARBA00022918"/>
    </source>
</evidence>
<protein>
    <recommendedName>
        <fullName evidence="7">Reverse transcriptase RNase H-like domain-containing protein</fullName>
    </recommendedName>
</protein>
<dbReference type="AlphaFoldDB" id="A0A371HJR1"/>
<feature type="non-terminal residue" evidence="8">
    <location>
        <position position="1"/>
    </location>
</feature>
<comment type="caution">
    <text evidence="8">The sequence shown here is derived from an EMBL/GenBank/DDBJ whole genome shotgun (WGS) entry which is preliminary data.</text>
</comment>
<dbReference type="GO" id="GO:0003964">
    <property type="term" value="F:RNA-directed DNA polymerase activity"/>
    <property type="evidence" value="ECO:0007669"/>
    <property type="project" value="UniProtKB-KW"/>
</dbReference>
<dbReference type="Proteomes" id="UP000257109">
    <property type="component" value="Unassembled WGS sequence"/>
</dbReference>
<evidence type="ECO:0000256" key="4">
    <source>
        <dbReference type="ARBA" id="ARBA00022759"/>
    </source>
</evidence>
<evidence type="ECO:0000256" key="3">
    <source>
        <dbReference type="ARBA" id="ARBA00022722"/>
    </source>
</evidence>
<dbReference type="OrthoDB" id="1933708at2759"/>
<keyword evidence="6" id="KW-0695">RNA-directed DNA polymerase</keyword>
<name>A0A371HJR1_MUCPR</name>
<evidence type="ECO:0000256" key="1">
    <source>
        <dbReference type="ARBA" id="ARBA00022679"/>
    </source>
</evidence>
<evidence type="ECO:0000256" key="5">
    <source>
        <dbReference type="ARBA" id="ARBA00022801"/>
    </source>
</evidence>
<keyword evidence="2" id="KW-0548">Nucleotidyltransferase</keyword>
<keyword evidence="9" id="KW-1185">Reference proteome</keyword>
<dbReference type="InterPro" id="IPR041373">
    <property type="entry name" value="RT_RNaseH"/>
</dbReference>
<evidence type="ECO:0000313" key="9">
    <source>
        <dbReference type="Proteomes" id="UP000257109"/>
    </source>
</evidence>
<accession>A0A371HJR1</accession>
<evidence type="ECO:0000259" key="7">
    <source>
        <dbReference type="Pfam" id="PF17917"/>
    </source>
</evidence>
<sequence>MIMLTKLTCSIGRIPSTKFEVKNSLQEGEDDAYMGNHIQDGENDVAAPTLEGPMTRGRLERIQEKCTQSWPTSHHYMLPNEFVVHNDHKLLKYLKCQHKLNKRQPKWVEFVENFPYVIKYKQGKENVVVDSLSRRHAPLAMMETKFVRKSLMRELLVKDAYEGGLMGHFGI</sequence>
<evidence type="ECO:0000313" key="8">
    <source>
        <dbReference type="EMBL" id="RDY03033.1"/>
    </source>
</evidence>
<dbReference type="SUPFAM" id="SSF56672">
    <property type="entry name" value="DNA/RNA polymerases"/>
    <property type="match status" value="1"/>
</dbReference>
<keyword evidence="4" id="KW-0255">Endonuclease</keyword>
<feature type="domain" description="Reverse transcriptase RNase H-like" evidence="7">
    <location>
        <begin position="73"/>
        <end position="114"/>
    </location>
</feature>
<dbReference type="PANTHER" id="PTHR35046:SF9">
    <property type="entry name" value="RNA-DIRECTED DNA POLYMERASE"/>
    <property type="match status" value="1"/>
</dbReference>
<keyword evidence="1" id="KW-0808">Transferase</keyword>
<proteinExistence type="predicted"/>
<keyword evidence="5" id="KW-0378">Hydrolase</keyword>
<organism evidence="8 9">
    <name type="scientific">Mucuna pruriens</name>
    <name type="common">Velvet bean</name>
    <name type="synonym">Dolichos pruriens</name>
    <dbReference type="NCBI Taxonomy" id="157652"/>
    <lineage>
        <taxon>Eukaryota</taxon>
        <taxon>Viridiplantae</taxon>
        <taxon>Streptophyta</taxon>
        <taxon>Embryophyta</taxon>
        <taxon>Tracheophyta</taxon>
        <taxon>Spermatophyta</taxon>
        <taxon>Magnoliopsida</taxon>
        <taxon>eudicotyledons</taxon>
        <taxon>Gunneridae</taxon>
        <taxon>Pentapetalae</taxon>
        <taxon>rosids</taxon>
        <taxon>fabids</taxon>
        <taxon>Fabales</taxon>
        <taxon>Fabaceae</taxon>
        <taxon>Papilionoideae</taxon>
        <taxon>50 kb inversion clade</taxon>
        <taxon>NPAAA clade</taxon>
        <taxon>indigoferoid/millettioid clade</taxon>
        <taxon>Phaseoleae</taxon>
        <taxon>Mucuna</taxon>
    </lineage>
</organism>
<dbReference type="PANTHER" id="PTHR35046">
    <property type="entry name" value="ZINC KNUCKLE (CCHC-TYPE) FAMILY PROTEIN"/>
    <property type="match status" value="1"/>
</dbReference>
<dbReference type="EMBL" id="QJKJ01002402">
    <property type="protein sequence ID" value="RDY03033.1"/>
    <property type="molecule type" value="Genomic_DNA"/>
</dbReference>
<keyword evidence="3" id="KW-0540">Nuclease</keyword>